<sequence>MATYKITIKNKSGQTQNYCFFNERPTVSGAAVTGELWSNIMKTAEYTPDQGVATFKVSGEYFAICGKIDTSSGPNGTVTVSKTVPIQVGESLGGKVTLGSTVPLIVHKRKACDIGHVKTPGGGKIGNFQFDTTCKDDNIFTAADAKANNLLIGVASSKDGDIGTAMATFHPAPNVTYQIQPKPVYYVAFGSSFEVGDLVKVEAVGSSLAVDFVARSVNEVTIIHDDTNTLYFHYFHYGGASAQGQVAFISNGKRSCPTVPQSKL</sequence>
<comment type="caution">
    <text evidence="1">The sequence shown here is derived from an EMBL/GenBank/DDBJ whole genome shotgun (WGS) entry which is preliminary data.</text>
</comment>
<dbReference type="AlphaFoldDB" id="A0A3M2R8U6"/>
<evidence type="ECO:0000313" key="1">
    <source>
        <dbReference type="EMBL" id="RMJ01687.1"/>
    </source>
</evidence>
<accession>A0A3M2R8U6</accession>
<dbReference type="Proteomes" id="UP000277212">
    <property type="component" value="Unassembled WGS sequence"/>
</dbReference>
<organism evidence="1 2">
    <name type="scientific">Fusarium kuroshium</name>
    <dbReference type="NCBI Taxonomy" id="2010991"/>
    <lineage>
        <taxon>Eukaryota</taxon>
        <taxon>Fungi</taxon>
        <taxon>Dikarya</taxon>
        <taxon>Ascomycota</taxon>
        <taxon>Pezizomycotina</taxon>
        <taxon>Sordariomycetes</taxon>
        <taxon>Hypocreomycetidae</taxon>
        <taxon>Hypocreales</taxon>
        <taxon>Nectriaceae</taxon>
        <taxon>Fusarium</taxon>
        <taxon>Fusarium solani species complex</taxon>
    </lineage>
</organism>
<protein>
    <submittedName>
        <fullName evidence="1">Uncharacterized protein</fullName>
    </submittedName>
</protein>
<dbReference type="EMBL" id="NKUJ01000617">
    <property type="protein sequence ID" value="RMJ01687.1"/>
    <property type="molecule type" value="Genomic_DNA"/>
</dbReference>
<dbReference type="OrthoDB" id="5413269at2759"/>
<gene>
    <name evidence="1" type="ORF">CDV36_015619</name>
</gene>
<dbReference type="STRING" id="2010991.A0A3M2R8U6"/>
<keyword evidence="2" id="KW-1185">Reference proteome</keyword>
<reference evidence="1 2" key="1">
    <citation type="submission" date="2017-06" db="EMBL/GenBank/DDBJ databases">
        <title>Comparative genomic analysis of Ambrosia Fusariam Clade fungi.</title>
        <authorList>
            <person name="Stajich J.E."/>
            <person name="Carrillo J."/>
            <person name="Kijimoto T."/>
            <person name="Eskalen A."/>
            <person name="O'Donnell K."/>
            <person name="Kasson M."/>
        </authorList>
    </citation>
    <scope>NUCLEOTIDE SEQUENCE [LARGE SCALE GENOMIC DNA]</scope>
    <source>
        <strain evidence="1">UCR3666</strain>
    </source>
</reference>
<proteinExistence type="predicted"/>
<evidence type="ECO:0000313" key="2">
    <source>
        <dbReference type="Proteomes" id="UP000277212"/>
    </source>
</evidence>
<name>A0A3M2R8U6_9HYPO</name>